<dbReference type="VEuPathDB" id="FungiDB:HMPREF1544_07083"/>
<evidence type="ECO:0000313" key="2">
    <source>
        <dbReference type="Proteomes" id="UP000014254"/>
    </source>
</evidence>
<keyword evidence="2" id="KW-1185">Reference proteome</keyword>
<dbReference type="AlphaFoldDB" id="S2K1Q2"/>
<name>S2K1Q2_MUCC1</name>
<evidence type="ECO:0000313" key="1">
    <source>
        <dbReference type="EMBL" id="EPB86095.1"/>
    </source>
</evidence>
<dbReference type="Proteomes" id="UP000014254">
    <property type="component" value="Unassembled WGS sequence"/>
</dbReference>
<reference evidence="2" key="1">
    <citation type="submission" date="2013-05" db="EMBL/GenBank/DDBJ databases">
        <title>The Genome sequence of Mucor circinelloides f. circinelloides 1006PhL.</title>
        <authorList>
            <consortium name="The Broad Institute Genomics Platform"/>
            <person name="Cuomo C."/>
            <person name="Earl A."/>
            <person name="Findley K."/>
            <person name="Lee S.C."/>
            <person name="Walker B."/>
            <person name="Young S."/>
            <person name="Zeng Q."/>
            <person name="Gargeya S."/>
            <person name="Fitzgerald M."/>
            <person name="Haas B."/>
            <person name="Abouelleil A."/>
            <person name="Allen A.W."/>
            <person name="Alvarado L."/>
            <person name="Arachchi H.M."/>
            <person name="Berlin A.M."/>
            <person name="Chapman S.B."/>
            <person name="Gainer-Dewar J."/>
            <person name="Goldberg J."/>
            <person name="Griggs A."/>
            <person name="Gujja S."/>
            <person name="Hansen M."/>
            <person name="Howarth C."/>
            <person name="Imamovic A."/>
            <person name="Ireland A."/>
            <person name="Larimer J."/>
            <person name="McCowan C."/>
            <person name="Murphy C."/>
            <person name="Pearson M."/>
            <person name="Poon T.W."/>
            <person name="Priest M."/>
            <person name="Roberts A."/>
            <person name="Saif S."/>
            <person name="Shea T."/>
            <person name="Sisk P."/>
            <person name="Sykes S."/>
            <person name="Wortman J."/>
            <person name="Nusbaum C."/>
            <person name="Birren B."/>
        </authorList>
    </citation>
    <scope>NUCLEOTIDE SEQUENCE [LARGE SCALE GENOMIC DNA]</scope>
    <source>
        <strain evidence="2">1006PhL</strain>
    </source>
</reference>
<gene>
    <name evidence="1" type="ORF">HMPREF1544_07083</name>
</gene>
<protein>
    <submittedName>
        <fullName evidence="1">Uncharacterized protein</fullName>
    </submittedName>
</protein>
<accession>S2K1Q2</accession>
<organism evidence="1 2">
    <name type="scientific">Mucor circinelloides f. circinelloides (strain 1006PhL)</name>
    <name type="common">Mucormycosis agent</name>
    <name type="synonym">Calyptromyces circinelloides</name>
    <dbReference type="NCBI Taxonomy" id="1220926"/>
    <lineage>
        <taxon>Eukaryota</taxon>
        <taxon>Fungi</taxon>
        <taxon>Fungi incertae sedis</taxon>
        <taxon>Mucoromycota</taxon>
        <taxon>Mucoromycotina</taxon>
        <taxon>Mucoromycetes</taxon>
        <taxon>Mucorales</taxon>
        <taxon>Mucorineae</taxon>
        <taxon>Mucoraceae</taxon>
        <taxon>Mucor</taxon>
    </lineage>
</organism>
<dbReference type="EMBL" id="KE123996">
    <property type="protein sequence ID" value="EPB86095.1"/>
    <property type="molecule type" value="Genomic_DNA"/>
</dbReference>
<dbReference type="InParanoid" id="S2K1Q2"/>
<proteinExistence type="predicted"/>
<sequence length="68" mass="8166">MYYGHPNQRYFDVLLAFKETSSEITISHYYSFLNRTTKEFADDLNTFTNLKSIELYTAFRELLELELL</sequence>